<protein>
    <submittedName>
        <fullName evidence="3">LLM class flavin-dependent oxidoreductase</fullName>
    </submittedName>
</protein>
<dbReference type="PANTHER" id="PTHR43244">
    <property type="match status" value="1"/>
</dbReference>
<feature type="compositionally biased region" description="Basic residues" evidence="1">
    <location>
        <begin position="132"/>
        <end position="141"/>
    </location>
</feature>
<dbReference type="GO" id="GO:0016705">
    <property type="term" value="F:oxidoreductase activity, acting on paired donors, with incorporation or reduction of molecular oxygen"/>
    <property type="evidence" value="ECO:0007669"/>
    <property type="project" value="InterPro"/>
</dbReference>
<accession>A0A3L7A132</accession>
<dbReference type="AlphaFoldDB" id="A0A3L7A132"/>
<evidence type="ECO:0000259" key="2">
    <source>
        <dbReference type="Pfam" id="PF00296"/>
    </source>
</evidence>
<dbReference type="RefSeq" id="WP_121671334.1">
    <property type="nucleotide sequence ID" value="NZ_BMXM01000002.1"/>
</dbReference>
<dbReference type="SUPFAM" id="SSF51679">
    <property type="entry name" value="Bacterial luciferase-like"/>
    <property type="match status" value="1"/>
</dbReference>
<keyword evidence="4" id="KW-1185">Reference proteome</keyword>
<name>A0A3L7A132_9MICO</name>
<dbReference type="Pfam" id="PF00296">
    <property type="entry name" value="Bac_luciferase"/>
    <property type="match status" value="1"/>
</dbReference>
<dbReference type="InterPro" id="IPR050564">
    <property type="entry name" value="F420-G6PD/mer"/>
</dbReference>
<evidence type="ECO:0000313" key="4">
    <source>
        <dbReference type="Proteomes" id="UP000270299"/>
    </source>
</evidence>
<dbReference type="OrthoDB" id="5175259at2"/>
<dbReference type="Gene3D" id="3.20.20.30">
    <property type="entry name" value="Luciferase-like domain"/>
    <property type="match status" value="1"/>
</dbReference>
<evidence type="ECO:0000313" key="3">
    <source>
        <dbReference type="EMBL" id="RLP73784.1"/>
    </source>
</evidence>
<feature type="domain" description="Luciferase-like" evidence="2">
    <location>
        <begin position="15"/>
        <end position="122"/>
    </location>
</feature>
<evidence type="ECO:0000256" key="1">
    <source>
        <dbReference type="SAM" id="MobiDB-lite"/>
    </source>
</evidence>
<proteinExistence type="predicted"/>
<dbReference type="PANTHER" id="PTHR43244:SF2">
    <property type="entry name" value="CONSERVED HYPOTHETICAL ALANINE AND PROLINE-RICH PROTEIN"/>
    <property type="match status" value="1"/>
</dbReference>
<gene>
    <name evidence="3" type="ORF">D9V29_00325</name>
</gene>
<dbReference type="InterPro" id="IPR036661">
    <property type="entry name" value="Luciferase-like_sf"/>
</dbReference>
<dbReference type="Proteomes" id="UP000270299">
    <property type="component" value="Unassembled WGS sequence"/>
</dbReference>
<dbReference type="EMBL" id="RCUV01000001">
    <property type="protein sequence ID" value="RLP73784.1"/>
    <property type="molecule type" value="Genomic_DNA"/>
</dbReference>
<dbReference type="InterPro" id="IPR011251">
    <property type="entry name" value="Luciferase-like_dom"/>
</dbReference>
<feature type="region of interest" description="Disordered" evidence="1">
    <location>
        <begin position="111"/>
        <end position="141"/>
    </location>
</feature>
<sequence length="141" mass="15368">MKYGLHLPNFGAFGDARVLAGLARDAERSGWDGFFLWDHLLFCDLDQNDHVDPWVALTAVAAATDSILLGPLVTPLPRRRPWELARQTVSLQNYSGGRLVLGVGIGAPTDEATRGGCSMRDSRSSPGERGPSVRRRGRRGL</sequence>
<organism evidence="3 4">
    <name type="scientific">Mycetocola manganoxydans</name>
    <dbReference type="NCBI Taxonomy" id="699879"/>
    <lineage>
        <taxon>Bacteria</taxon>
        <taxon>Bacillati</taxon>
        <taxon>Actinomycetota</taxon>
        <taxon>Actinomycetes</taxon>
        <taxon>Micrococcales</taxon>
        <taxon>Microbacteriaceae</taxon>
        <taxon>Mycetocola</taxon>
    </lineage>
</organism>
<reference evidence="3 4" key="1">
    <citation type="submission" date="2018-10" db="EMBL/GenBank/DDBJ databases">
        <authorList>
            <person name="Li J."/>
        </authorList>
    </citation>
    <scope>NUCLEOTIDE SEQUENCE [LARGE SCALE GENOMIC DNA]</scope>
    <source>
        <strain evidence="3 4">CCTCC AB209002</strain>
    </source>
</reference>
<comment type="caution">
    <text evidence="3">The sequence shown here is derived from an EMBL/GenBank/DDBJ whole genome shotgun (WGS) entry which is preliminary data.</text>
</comment>